<dbReference type="AlphaFoldDB" id="A0A6J4NAF1"/>
<dbReference type="PANTHER" id="PTHR30137:SF6">
    <property type="entry name" value="LUCIFERASE-LIKE MONOOXYGENASE"/>
    <property type="match status" value="1"/>
</dbReference>
<sequence length="351" mass="37307">MKGGRMDLGLSVLDVSPVSAGSNSSRALRDTLDLARLVDGLGYRRYWLAEHHNLGMIASSAPEVMIGHVASVTENVRVGAGGIMLPNHAPLKVVETFRVLEALHPGRIDLGIGRAPGTDPVTASALRRSQTSATGDDFPQQFAELLAYADGGFPEGHPFRSVVAMPDDVELPPIWLLGSSGYSARAAGEMGLGYAFAAHFSPTDPAPAMRAYRDGFEPSDAFENPSAILAVAVICAETGGRARELSSSMELAWVRLRSGNPGPLPSPEEAMDYPYTPAERRLAETYSSMQVVGDPAGVRARIEEIAGRTGADEVMVTTNVHDPAERLRSYELLAEAFEIPPASTSPVLRGG</sequence>
<proteinExistence type="predicted"/>
<dbReference type="InterPro" id="IPR011251">
    <property type="entry name" value="Luciferase-like_dom"/>
</dbReference>
<dbReference type="Gene3D" id="3.20.20.30">
    <property type="entry name" value="Luciferase-like domain"/>
    <property type="match status" value="1"/>
</dbReference>
<reference evidence="3" key="1">
    <citation type="submission" date="2020-02" db="EMBL/GenBank/DDBJ databases">
        <authorList>
            <person name="Meier V. D."/>
        </authorList>
    </citation>
    <scope>NUCLEOTIDE SEQUENCE</scope>
    <source>
        <strain evidence="3">AVDCRST_MAG22</strain>
    </source>
</reference>
<dbReference type="GO" id="GO:0005829">
    <property type="term" value="C:cytosol"/>
    <property type="evidence" value="ECO:0007669"/>
    <property type="project" value="TreeGrafter"/>
</dbReference>
<feature type="domain" description="Luciferase-like" evidence="2">
    <location>
        <begin position="15"/>
        <end position="312"/>
    </location>
</feature>
<organism evidence="3">
    <name type="scientific">uncultured Rubrobacteraceae bacterium</name>
    <dbReference type="NCBI Taxonomy" id="349277"/>
    <lineage>
        <taxon>Bacteria</taxon>
        <taxon>Bacillati</taxon>
        <taxon>Actinomycetota</taxon>
        <taxon>Rubrobacteria</taxon>
        <taxon>Rubrobacterales</taxon>
        <taxon>Rubrobacteraceae</taxon>
        <taxon>environmental samples</taxon>
    </lineage>
</organism>
<dbReference type="PANTHER" id="PTHR30137">
    <property type="entry name" value="LUCIFERASE-LIKE MONOOXYGENASE"/>
    <property type="match status" value="1"/>
</dbReference>
<dbReference type="InterPro" id="IPR050766">
    <property type="entry name" value="Bact_Lucif_Oxidored"/>
</dbReference>
<accession>A0A6J4NAF1</accession>
<dbReference type="NCBIfam" id="TIGR03558">
    <property type="entry name" value="oxido_grp_1"/>
    <property type="match status" value="1"/>
</dbReference>
<dbReference type="CDD" id="cd00347">
    <property type="entry name" value="Flavin_utilizing_monoxygenases"/>
    <property type="match status" value="1"/>
</dbReference>
<dbReference type="InterPro" id="IPR036661">
    <property type="entry name" value="Luciferase-like_sf"/>
</dbReference>
<evidence type="ECO:0000256" key="1">
    <source>
        <dbReference type="ARBA" id="ARBA00007789"/>
    </source>
</evidence>
<name>A0A6J4NAF1_9ACTN</name>
<dbReference type="Pfam" id="PF00296">
    <property type="entry name" value="Bac_luciferase"/>
    <property type="match status" value="1"/>
</dbReference>
<evidence type="ECO:0000259" key="2">
    <source>
        <dbReference type="Pfam" id="PF00296"/>
    </source>
</evidence>
<gene>
    <name evidence="3" type="ORF">AVDCRST_MAG22-80</name>
</gene>
<dbReference type="FunFam" id="3.20.20.30:FF:000002">
    <property type="entry name" value="LLM class flavin-dependent oxidoreductase"/>
    <property type="match status" value="1"/>
</dbReference>
<dbReference type="GO" id="GO:0016705">
    <property type="term" value="F:oxidoreductase activity, acting on paired donors, with incorporation or reduction of molecular oxygen"/>
    <property type="evidence" value="ECO:0007669"/>
    <property type="project" value="InterPro"/>
</dbReference>
<evidence type="ECO:0000313" key="3">
    <source>
        <dbReference type="EMBL" id="CAA9382570.1"/>
    </source>
</evidence>
<dbReference type="InterPro" id="IPR019949">
    <property type="entry name" value="CmoO-like"/>
</dbReference>
<protein>
    <submittedName>
        <fullName evidence="3">Luciferase-like</fullName>
    </submittedName>
</protein>
<dbReference type="EMBL" id="CADCUV010000004">
    <property type="protein sequence ID" value="CAA9382570.1"/>
    <property type="molecule type" value="Genomic_DNA"/>
</dbReference>
<comment type="similarity">
    <text evidence="1">To bacterial alkanal monooxygenase alpha and beta chains.</text>
</comment>
<dbReference type="SUPFAM" id="SSF51679">
    <property type="entry name" value="Bacterial luciferase-like"/>
    <property type="match status" value="1"/>
</dbReference>